<dbReference type="EMBL" id="VITT01000040">
    <property type="protein sequence ID" value="TWB46961.1"/>
    <property type="molecule type" value="Genomic_DNA"/>
</dbReference>
<dbReference type="AlphaFoldDB" id="A0A560HLZ7"/>
<dbReference type="PANTHER" id="PTHR48081:SF8">
    <property type="entry name" value="ALPHA_BETA HYDROLASE FOLD-3 DOMAIN-CONTAINING PROTEIN-RELATED"/>
    <property type="match status" value="1"/>
</dbReference>
<dbReference type="InterPro" id="IPR013094">
    <property type="entry name" value="AB_hydrolase_3"/>
</dbReference>
<keyword evidence="1" id="KW-0378">Hydrolase</keyword>
<sequence>MPTPPPSPRAYDLPIGNGLSMHVVPHAKPRGVLLHIHGGGFMLGGAAHQDRMLERVADAVEVTCVSIEYRLAPENPYPAAWDDCEAAALWLLEHAADTFGADQLLIAGESAGALLSVATLVRLRERGLSSSFHGAALSFGVYDSTMTPSQTLARKGLLKAQDIVRIVDAYAPDVSRRREPDLSPLYASLHDMPPALFTVGTLDAMLDDSMFMYCRWRAAGCRAELALYQGADHAFIETPHPSAPEANAGIDAFLAQCLEKA</sequence>
<dbReference type="SUPFAM" id="SSF53474">
    <property type="entry name" value="alpha/beta-Hydrolases"/>
    <property type="match status" value="1"/>
</dbReference>
<organism evidence="3 4">
    <name type="scientific">Nitrospirillum amazonense</name>
    <dbReference type="NCBI Taxonomy" id="28077"/>
    <lineage>
        <taxon>Bacteria</taxon>
        <taxon>Pseudomonadati</taxon>
        <taxon>Pseudomonadota</taxon>
        <taxon>Alphaproteobacteria</taxon>
        <taxon>Rhodospirillales</taxon>
        <taxon>Azospirillaceae</taxon>
        <taxon>Nitrospirillum</taxon>
    </lineage>
</organism>
<evidence type="ECO:0000313" key="3">
    <source>
        <dbReference type="EMBL" id="TWB46961.1"/>
    </source>
</evidence>
<feature type="domain" description="Alpha/beta hydrolase fold-3" evidence="2">
    <location>
        <begin position="33"/>
        <end position="236"/>
    </location>
</feature>
<dbReference type="Pfam" id="PF07859">
    <property type="entry name" value="Abhydrolase_3"/>
    <property type="match status" value="1"/>
</dbReference>
<dbReference type="PANTHER" id="PTHR48081">
    <property type="entry name" value="AB HYDROLASE SUPERFAMILY PROTEIN C4A8.06C"/>
    <property type="match status" value="1"/>
</dbReference>
<dbReference type="InterPro" id="IPR029058">
    <property type="entry name" value="AB_hydrolase_fold"/>
</dbReference>
<name>A0A560HLZ7_9PROT</name>
<dbReference type="Proteomes" id="UP000318050">
    <property type="component" value="Unassembled WGS sequence"/>
</dbReference>
<dbReference type="GO" id="GO:0016787">
    <property type="term" value="F:hydrolase activity"/>
    <property type="evidence" value="ECO:0007669"/>
    <property type="project" value="UniProtKB-KW"/>
</dbReference>
<accession>A0A560HLZ7</accession>
<evidence type="ECO:0000259" key="2">
    <source>
        <dbReference type="Pfam" id="PF07859"/>
    </source>
</evidence>
<dbReference type="Gene3D" id="3.40.50.1820">
    <property type="entry name" value="alpha/beta hydrolase"/>
    <property type="match status" value="1"/>
</dbReference>
<reference evidence="3 4" key="1">
    <citation type="submission" date="2019-06" db="EMBL/GenBank/DDBJ databases">
        <title>Genomic Encyclopedia of Type Strains, Phase IV (KMG-V): Genome sequencing to study the core and pangenomes of soil and plant-associated prokaryotes.</title>
        <authorList>
            <person name="Whitman W."/>
        </authorList>
    </citation>
    <scope>NUCLEOTIDE SEQUENCE [LARGE SCALE GENOMIC DNA]</scope>
    <source>
        <strain evidence="3 4">BR 11140</strain>
    </source>
</reference>
<protein>
    <submittedName>
        <fullName evidence="3">Acetyl esterase/lipase</fullName>
    </submittedName>
</protein>
<evidence type="ECO:0000313" key="4">
    <source>
        <dbReference type="Proteomes" id="UP000318050"/>
    </source>
</evidence>
<dbReference type="InterPro" id="IPR050300">
    <property type="entry name" value="GDXG_lipolytic_enzyme"/>
</dbReference>
<evidence type="ECO:0000256" key="1">
    <source>
        <dbReference type="ARBA" id="ARBA00022801"/>
    </source>
</evidence>
<proteinExistence type="predicted"/>
<gene>
    <name evidence="3" type="ORF">FBZ92_14019</name>
</gene>
<comment type="caution">
    <text evidence="3">The sequence shown here is derived from an EMBL/GenBank/DDBJ whole genome shotgun (WGS) entry which is preliminary data.</text>
</comment>